<dbReference type="GO" id="GO:0050567">
    <property type="term" value="F:glutaminyl-tRNA synthase (glutamine-hydrolyzing) activity"/>
    <property type="evidence" value="ECO:0007669"/>
    <property type="project" value="UniProtKB-EC"/>
</dbReference>
<organism evidence="3 4">
    <name type="scientific">Nonomuraea deserti</name>
    <dbReference type="NCBI Taxonomy" id="1848322"/>
    <lineage>
        <taxon>Bacteria</taxon>
        <taxon>Bacillati</taxon>
        <taxon>Actinomycetota</taxon>
        <taxon>Actinomycetes</taxon>
        <taxon>Streptosporangiales</taxon>
        <taxon>Streptosporangiaceae</taxon>
        <taxon>Nonomuraea</taxon>
    </lineage>
</organism>
<proteinExistence type="predicted"/>
<feature type="region of interest" description="Disordered" evidence="1">
    <location>
        <begin position="141"/>
        <end position="160"/>
    </location>
</feature>
<gene>
    <name evidence="3" type="primary">gatA</name>
    <name evidence="3" type="ORF">E1292_38665</name>
</gene>
<dbReference type="PANTHER" id="PTHR11895:SF176">
    <property type="entry name" value="AMIDASE AMID-RELATED"/>
    <property type="match status" value="1"/>
</dbReference>
<evidence type="ECO:0000313" key="4">
    <source>
        <dbReference type="Proteomes" id="UP000295258"/>
    </source>
</evidence>
<evidence type="ECO:0000313" key="3">
    <source>
        <dbReference type="EMBL" id="TDC96110.1"/>
    </source>
</evidence>
<dbReference type="Pfam" id="PF01425">
    <property type="entry name" value="Amidase"/>
    <property type="match status" value="1"/>
</dbReference>
<dbReference type="EC" id="6.3.5.7" evidence="3"/>
<dbReference type="InterPro" id="IPR020556">
    <property type="entry name" value="Amidase_CS"/>
</dbReference>
<comment type="caution">
    <text evidence="3">The sequence shown here is derived from an EMBL/GenBank/DDBJ whole genome shotgun (WGS) entry which is preliminary data.</text>
</comment>
<dbReference type="EMBL" id="SMKO01000166">
    <property type="protein sequence ID" value="TDC96110.1"/>
    <property type="molecule type" value="Genomic_DNA"/>
</dbReference>
<dbReference type="Proteomes" id="UP000295258">
    <property type="component" value="Unassembled WGS sequence"/>
</dbReference>
<dbReference type="InterPro" id="IPR036928">
    <property type="entry name" value="AS_sf"/>
</dbReference>
<name>A0A4R4UVE7_9ACTN</name>
<evidence type="ECO:0000259" key="2">
    <source>
        <dbReference type="Pfam" id="PF01425"/>
    </source>
</evidence>
<dbReference type="PANTHER" id="PTHR11895">
    <property type="entry name" value="TRANSAMIDASE"/>
    <property type="match status" value="1"/>
</dbReference>
<dbReference type="SUPFAM" id="SSF75304">
    <property type="entry name" value="Amidase signature (AS) enzymes"/>
    <property type="match status" value="1"/>
</dbReference>
<dbReference type="Gene3D" id="3.90.1300.10">
    <property type="entry name" value="Amidase signature (AS) domain"/>
    <property type="match status" value="1"/>
</dbReference>
<sequence>MHVHVHGQEAGESIARTSQRLRTARLTSEELTRTALDRIDRHDRALNAVVTAVPEQALDAARRIDRDIQAGRDRGVLQGIPVGLKDVIDVRDVTTAMGSAFYQNRVPRQDATLVRRLRRAGAVIVGKLHTQEFAYGATGSDAYTGPGRNPHAQDRVTGGSSSGPAAAVAAGFCLAAVGTDTGGSVRIPAALCGVVGLKPTAGRISRTGVFPLSWTLDQVGPITRSVADNAALLGVLCGFDPQDGGSVRRAAEDFGRHIPAGVEGLRIGLPRPYFDHLDPDVRRCIEAALNSLQDLGAAVQLVDMPELERIVSIHRTVLSVEAHAVHRQRLDERPELFQEPVRQRLYAAAALPAWSYAEAYRRRRLARTAFDNALTGVDVLAAPTVPVPAPLIGQVDVTTTGLAETVQSALTRLTGATNLSGHPSLSVPCGRTRTGLPVGMQLIGRFWDEAMLYRVGQAVENGAVASPAP</sequence>
<feature type="domain" description="Amidase" evidence="2">
    <location>
        <begin position="30"/>
        <end position="452"/>
    </location>
</feature>
<dbReference type="AlphaFoldDB" id="A0A4R4UVE7"/>
<evidence type="ECO:0000256" key="1">
    <source>
        <dbReference type="SAM" id="MobiDB-lite"/>
    </source>
</evidence>
<dbReference type="PROSITE" id="PS00571">
    <property type="entry name" value="AMIDASES"/>
    <property type="match status" value="1"/>
</dbReference>
<protein>
    <submittedName>
        <fullName evidence="3">Asp-tRNA(Asn)/Glu-tRNA(Gln) amidotransferase subunit GatA</fullName>
        <ecNumber evidence="3">6.3.5.7</ecNumber>
    </submittedName>
</protein>
<dbReference type="RefSeq" id="WP_132603196.1">
    <property type="nucleotide sequence ID" value="NZ_SMKO01000166.1"/>
</dbReference>
<dbReference type="InterPro" id="IPR023631">
    <property type="entry name" value="Amidase_dom"/>
</dbReference>
<accession>A0A4R4UVE7</accession>
<keyword evidence="3" id="KW-0808">Transferase</keyword>
<reference evidence="3 4" key="1">
    <citation type="submission" date="2019-03" db="EMBL/GenBank/DDBJ databases">
        <title>Draft genome sequences of novel Actinobacteria.</title>
        <authorList>
            <person name="Sahin N."/>
            <person name="Ay H."/>
            <person name="Saygin H."/>
        </authorList>
    </citation>
    <scope>NUCLEOTIDE SEQUENCE [LARGE SCALE GENOMIC DNA]</scope>
    <source>
        <strain evidence="3 4">KC310</strain>
    </source>
</reference>
<keyword evidence="3" id="KW-0436">Ligase</keyword>
<dbReference type="InterPro" id="IPR000120">
    <property type="entry name" value="Amidase"/>
</dbReference>
<dbReference type="GO" id="GO:0016740">
    <property type="term" value="F:transferase activity"/>
    <property type="evidence" value="ECO:0007669"/>
    <property type="project" value="UniProtKB-KW"/>
</dbReference>
<keyword evidence="4" id="KW-1185">Reference proteome</keyword>